<feature type="coiled-coil region" evidence="1">
    <location>
        <begin position="16"/>
        <end position="159"/>
    </location>
</feature>
<accession>A2GB01</accession>
<evidence type="ECO:0000313" key="3">
    <source>
        <dbReference type="Proteomes" id="UP000001542"/>
    </source>
</evidence>
<name>A2GB01_TRIV3</name>
<protein>
    <recommendedName>
        <fullName evidence="4">Kinetoplast-associated protein</fullName>
    </recommendedName>
</protein>
<proteinExistence type="predicted"/>
<dbReference type="VEuPathDB" id="TrichDB:TVAG_593050"/>
<dbReference type="InParanoid" id="A2GB01"/>
<organism evidence="2 3">
    <name type="scientific">Trichomonas vaginalis (strain ATCC PRA-98 / G3)</name>
    <dbReference type="NCBI Taxonomy" id="412133"/>
    <lineage>
        <taxon>Eukaryota</taxon>
        <taxon>Metamonada</taxon>
        <taxon>Parabasalia</taxon>
        <taxon>Trichomonadida</taxon>
        <taxon>Trichomonadidae</taxon>
        <taxon>Trichomonas</taxon>
    </lineage>
</organism>
<dbReference type="AlphaFoldDB" id="A2GB01"/>
<dbReference type="Proteomes" id="UP000001542">
    <property type="component" value="Unassembled WGS sequence"/>
</dbReference>
<gene>
    <name evidence="2" type="ORF">TVAG_593050</name>
</gene>
<evidence type="ECO:0008006" key="4">
    <source>
        <dbReference type="Google" id="ProtNLM"/>
    </source>
</evidence>
<dbReference type="eggNOG" id="ENOG502T1KC">
    <property type="taxonomic scope" value="Eukaryota"/>
</dbReference>
<evidence type="ECO:0000313" key="2">
    <source>
        <dbReference type="EMBL" id="EAX85668.1"/>
    </source>
</evidence>
<reference evidence="2" key="2">
    <citation type="journal article" date="2007" name="Science">
        <title>Draft genome sequence of the sexually transmitted pathogen Trichomonas vaginalis.</title>
        <authorList>
            <person name="Carlton J.M."/>
            <person name="Hirt R.P."/>
            <person name="Silva J.C."/>
            <person name="Delcher A.L."/>
            <person name="Schatz M."/>
            <person name="Zhao Q."/>
            <person name="Wortman J.R."/>
            <person name="Bidwell S.L."/>
            <person name="Alsmark U.C.M."/>
            <person name="Besteiro S."/>
            <person name="Sicheritz-Ponten T."/>
            <person name="Noel C.J."/>
            <person name="Dacks J.B."/>
            <person name="Foster P.G."/>
            <person name="Simillion C."/>
            <person name="Van de Peer Y."/>
            <person name="Miranda-Saavedra D."/>
            <person name="Barton G.J."/>
            <person name="Westrop G.D."/>
            <person name="Mueller S."/>
            <person name="Dessi D."/>
            <person name="Fiori P.L."/>
            <person name="Ren Q."/>
            <person name="Paulsen I."/>
            <person name="Zhang H."/>
            <person name="Bastida-Corcuera F.D."/>
            <person name="Simoes-Barbosa A."/>
            <person name="Brown M.T."/>
            <person name="Hayes R.D."/>
            <person name="Mukherjee M."/>
            <person name="Okumura C.Y."/>
            <person name="Schneider R."/>
            <person name="Smith A.J."/>
            <person name="Vanacova S."/>
            <person name="Villalvazo M."/>
            <person name="Haas B.J."/>
            <person name="Pertea M."/>
            <person name="Feldblyum T.V."/>
            <person name="Utterback T.R."/>
            <person name="Shu C.L."/>
            <person name="Osoegawa K."/>
            <person name="de Jong P.J."/>
            <person name="Hrdy I."/>
            <person name="Horvathova L."/>
            <person name="Zubacova Z."/>
            <person name="Dolezal P."/>
            <person name="Malik S.B."/>
            <person name="Logsdon J.M. Jr."/>
            <person name="Henze K."/>
            <person name="Gupta A."/>
            <person name="Wang C.C."/>
            <person name="Dunne R.L."/>
            <person name="Upcroft J.A."/>
            <person name="Upcroft P."/>
            <person name="White O."/>
            <person name="Salzberg S.L."/>
            <person name="Tang P."/>
            <person name="Chiu C.-H."/>
            <person name="Lee Y.-S."/>
            <person name="Embley T.M."/>
            <person name="Coombs G.H."/>
            <person name="Mottram J.C."/>
            <person name="Tachezy J."/>
            <person name="Fraser-Liggett C.M."/>
            <person name="Johnson P.J."/>
        </authorList>
    </citation>
    <scope>NUCLEOTIDE SEQUENCE [LARGE SCALE GENOMIC DNA]</scope>
    <source>
        <strain evidence="2">G3</strain>
    </source>
</reference>
<dbReference type="VEuPathDB" id="TrichDB:TVAGG3_0285830"/>
<reference evidence="2" key="1">
    <citation type="submission" date="2006-10" db="EMBL/GenBank/DDBJ databases">
        <authorList>
            <person name="Amadeo P."/>
            <person name="Zhao Q."/>
            <person name="Wortman J."/>
            <person name="Fraser-Liggett C."/>
            <person name="Carlton J."/>
        </authorList>
    </citation>
    <scope>NUCLEOTIDE SEQUENCE</scope>
    <source>
        <strain evidence="2">G3</strain>
    </source>
</reference>
<dbReference type="SMR" id="A2GB01"/>
<keyword evidence="3" id="KW-1185">Reference proteome</keyword>
<feature type="coiled-coil region" evidence="1">
    <location>
        <begin position="218"/>
        <end position="281"/>
    </location>
</feature>
<evidence type="ECO:0000256" key="1">
    <source>
        <dbReference type="SAM" id="Coils"/>
    </source>
</evidence>
<sequence>MLGRSSDVFAGNFMGKSKLEKIHKEAKEIIAQKNKEIMKYSKLIEDAENQLSELKAELQEKTNRINNMKNEDISYNVNSIEDEITALSTQHIEEMKALEEKHQEDMQTYKMKYAKSLKEAEQWTEQHIDTLAVEKQAKLQMAQQELKTAKEKAQASKLAATAVKSNFYQNNKTAQLMNTQRIEYLESQLSEITSLSREEIRDIRGKVEECLATITVRQKEYEAQIAKCKKELKERETKYNDHIEALTNQYNTEKARYQNQINAVNENIQNLTRVIKQMETHHEQQLRSTMKDLERMKTTIYASRSMRTTSRDETITNARETMSIQNQCMQMKQEIAVIKEEIDELNAENDELRSQLQVLDRSVYGGY</sequence>
<dbReference type="EMBL" id="DS114865">
    <property type="protein sequence ID" value="EAX85668.1"/>
    <property type="molecule type" value="Genomic_DNA"/>
</dbReference>
<keyword evidence="1" id="KW-0175">Coiled coil</keyword>
<dbReference type="KEGG" id="tva:4743310"/>
<feature type="coiled-coil region" evidence="1">
    <location>
        <begin position="328"/>
        <end position="362"/>
    </location>
</feature>
<dbReference type="OrthoDB" id="10517889at2759"/>